<evidence type="ECO:0000313" key="1">
    <source>
        <dbReference type="EMBL" id="PJE33790.1"/>
    </source>
</evidence>
<accession>A0A2M8ITD2</accession>
<gene>
    <name evidence="1" type="ORF">CVM52_25620</name>
</gene>
<comment type="caution">
    <text evidence="1">The sequence shown here is derived from an EMBL/GenBank/DDBJ whole genome shotgun (WGS) entry which is preliminary data.</text>
</comment>
<keyword evidence="2" id="KW-1185">Reference proteome</keyword>
<name>A0A2M8ITD2_9RHOB</name>
<dbReference type="AlphaFoldDB" id="A0A2M8ITD2"/>
<evidence type="ECO:0000313" key="2">
    <source>
        <dbReference type="Proteomes" id="UP000231553"/>
    </source>
</evidence>
<organism evidence="1 2">
    <name type="scientific">Pseudooceanicola lipolyticus</name>
    <dbReference type="NCBI Taxonomy" id="2029104"/>
    <lineage>
        <taxon>Bacteria</taxon>
        <taxon>Pseudomonadati</taxon>
        <taxon>Pseudomonadota</taxon>
        <taxon>Alphaproteobacteria</taxon>
        <taxon>Rhodobacterales</taxon>
        <taxon>Paracoccaceae</taxon>
        <taxon>Pseudooceanicola</taxon>
    </lineage>
</organism>
<feature type="non-terminal residue" evidence="1">
    <location>
        <position position="36"/>
    </location>
</feature>
<proteinExistence type="predicted"/>
<reference evidence="1 2" key="1">
    <citation type="journal article" date="2018" name="Int. J. Syst. Evol. Microbiol.">
        <title>Pseudooceanicola lipolyticus sp. nov., a marine alphaproteobacterium, reclassification of Oceanicola flagellatus as Pseudooceanicola flagellatus comb. nov. and emended description of the genus Pseudooceanicola.</title>
        <authorList>
            <person name="Huang M.-M."/>
            <person name="Guo L.-L."/>
            <person name="Wu Y.-H."/>
            <person name="Lai Q.-L."/>
            <person name="Shao Z.-Z."/>
            <person name="Wang C.-S."/>
            <person name="Wu M."/>
            <person name="Xu X.-W."/>
        </authorList>
    </citation>
    <scope>NUCLEOTIDE SEQUENCE [LARGE SCALE GENOMIC DNA]</scope>
    <source>
        <strain evidence="1 2">157</strain>
    </source>
</reference>
<protein>
    <submittedName>
        <fullName evidence="1">3-methyladenine DNA glycosylase</fullName>
    </submittedName>
</protein>
<dbReference type="Proteomes" id="UP000231553">
    <property type="component" value="Unassembled WGS sequence"/>
</dbReference>
<sequence length="36" mass="3814">MTVGRIIEGDACVAEGAAWLAAREPRFERALAQTGP</sequence>
<dbReference type="EMBL" id="PGTB01000331">
    <property type="protein sequence ID" value="PJE33790.1"/>
    <property type="molecule type" value="Genomic_DNA"/>
</dbReference>